<keyword evidence="1" id="KW-0472">Membrane</keyword>
<accession>A0A4Y7RDV8</accession>
<gene>
    <name evidence="2" type="ORF">Psch_00524</name>
</gene>
<feature type="transmembrane region" description="Helical" evidence="1">
    <location>
        <begin position="12"/>
        <end position="29"/>
    </location>
</feature>
<evidence type="ECO:0000313" key="3">
    <source>
        <dbReference type="Proteomes" id="UP000298324"/>
    </source>
</evidence>
<dbReference type="EMBL" id="QFGA01000001">
    <property type="protein sequence ID" value="TEB06986.1"/>
    <property type="molecule type" value="Genomic_DNA"/>
</dbReference>
<protein>
    <submittedName>
        <fullName evidence="2">Uncharacterized protein</fullName>
    </submittedName>
</protein>
<dbReference type="Proteomes" id="UP000298324">
    <property type="component" value="Unassembled WGS sequence"/>
</dbReference>
<proteinExistence type="predicted"/>
<reference evidence="2 3" key="1">
    <citation type="journal article" date="2018" name="Environ. Microbiol.">
        <title>Novel energy conservation strategies and behaviour of Pelotomaculum schinkii driving syntrophic propionate catabolism.</title>
        <authorList>
            <person name="Hidalgo-Ahumada C.A.P."/>
            <person name="Nobu M.K."/>
            <person name="Narihiro T."/>
            <person name="Tamaki H."/>
            <person name="Liu W.T."/>
            <person name="Kamagata Y."/>
            <person name="Stams A.J.M."/>
            <person name="Imachi H."/>
            <person name="Sousa D.Z."/>
        </authorList>
    </citation>
    <scope>NUCLEOTIDE SEQUENCE [LARGE SCALE GENOMIC DNA]</scope>
    <source>
        <strain evidence="2 3">HH</strain>
    </source>
</reference>
<sequence length="54" mass="6326">MLPPLDYLIFPYPIYTSLVLIEVILQGYLPTKLCYQFSFWACWGMSHRHAGYPA</sequence>
<keyword evidence="1" id="KW-0812">Transmembrane</keyword>
<comment type="caution">
    <text evidence="2">The sequence shown here is derived from an EMBL/GenBank/DDBJ whole genome shotgun (WGS) entry which is preliminary data.</text>
</comment>
<evidence type="ECO:0000256" key="1">
    <source>
        <dbReference type="SAM" id="Phobius"/>
    </source>
</evidence>
<keyword evidence="3" id="KW-1185">Reference proteome</keyword>
<organism evidence="2 3">
    <name type="scientific">Pelotomaculum schinkii</name>
    <dbReference type="NCBI Taxonomy" id="78350"/>
    <lineage>
        <taxon>Bacteria</taxon>
        <taxon>Bacillati</taxon>
        <taxon>Bacillota</taxon>
        <taxon>Clostridia</taxon>
        <taxon>Eubacteriales</taxon>
        <taxon>Desulfotomaculaceae</taxon>
        <taxon>Pelotomaculum</taxon>
    </lineage>
</organism>
<keyword evidence="1" id="KW-1133">Transmembrane helix</keyword>
<evidence type="ECO:0000313" key="2">
    <source>
        <dbReference type="EMBL" id="TEB06986.1"/>
    </source>
</evidence>
<dbReference type="AlphaFoldDB" id="A0A4Y7RDV8"/>
<name>A0A4Y7RDV8_9FIRM</name>